<evidence type="ECO:0000313" key="2">
    <source>
        <dbReference type="EMBL" id="GHA79522.1"/>
    </source>
</evidence>
<feature type="chain" id="PRO_5037087818" evidence="1">
    <location>
        <begin position="37"/>
        <end position="142"/>
    </location>
</feature>
<dbReference type="Proteomes" id="UP000646426">
    <property type="component" value="Unassembled WGS sequence"/>
</dbReference>
<feature type="signal peptide" evidence="1">
    <location>
        <begin position="1"/>
        <end position="36"/>
    </location>
</feature>
<dbReference type="PROSITE" id="PS51257">
    <property type="entry name" value="PROKAR_LIPOPROTEIN"/>
    <property type="match status" value="1"/>
</dbReference>
<dbReference type="AlphaFoldDB" id="A0A918SYL9"/>
<gene>
    <name evidence="2" type="ORF">GCM10007067_16300</name>
</gene>
<sequence length="142" mass="14630">MSHRTRFASGPRALQSSALALVLTAALAGCMSTASAPTATPTTGAPSASLVEGSNATVEGRVIAVDTAPWAYDGNATVKLDSAAHGTVELQFPARWNLCRAQAIGDLQTLAVGTRVRATGKVNAPRTMTVCEDPSHGLQRLD</sequence>
<proteinExistence type="predicted"/>
<keyword evidence="1" id="KW-0732">Signal</keyword>
<organism evidence="2 3">
    <name type="scientific">Cognatilysobacter bugurensis</name>
    <dbReference type="NCBI Taxonomy" id="543356"/>
    <lineage>
        <taxon>Bacteria</taxon>
        <taxon>Pseudomonadati</taxon>
        <taxon>Pseudomonadota</taxon>
        <taxon>Gammaproteobacteria</taxon>
        <taxon>Lysobacterales</taxon>
        <taxon>Lysobacteraceae</taxon>
        <taxon>Cognatilysobacter</taxon>
    </lineage>
</organism>
<evidence type="ECO:0000256" key="1">
    <source>
        <dbReference type="SAM" id="SignalP"/>
    </source>
</evidence>
<protein>
    <submittedName>
        <fullName evidence="2">Uncharacterized protein</fullName>
    </submittedName>
</protein>
<comment type="caution">
    <text evidence="2">The sequence shown here is derived from an EMBL/GenBank/DDBJ whole genome shotgun (WGS) entry which is preliminary data.</text>
</comment>
<reference evidence="2" key="2">
    <citation type="submission" date="2020-09" db="EMBL/GenBank/DDBJ databases">
        <authorList>
            <person name="Sun Q."/>
            <person name="Kim S."/>
        </authorList>
    </citation>
    <scope>NUCLEOTIDE SEQUENCE</scope>
    <source>
        <strain evidence="2">KCTC 23077</strain>
    </source>
</reference>
<name>A0A918SYL9_9GAMM</name>
<evidence type="ECO:0000313" key="3">
    <source>
        <dbReference type="Proteomes" id="UP000646426"/>
    </source>
</evidence>
<dbReference type="RefSeq" id="WP_189455249.1">
    <property type="nucleotide sequence ID" value="NZ_BMYD01000002.1"/>
</dbReference>
<reference evidence="2" key="1">
    <citation type="journal article" date="2014" name="Int. J. Syst. Evol. Microbiol.">
        <title>Complete genome sequence of Corynebacterium casei LMG S-19264T (=DSM 44701T), isolated from a smear-ripened cheese.</title>
        <authorList>
            <consortium name="US DOE Joint Genome Institute (JGI-PGF)"/>
            <person name="Walter F."/>
            <person name="Albersmeier A."/>
            <person name="Kalinowski J."/>
            <person name="Ruckert C."/>
        </authorList>
    </citation>
    <scope>NUCLEOTIDE SEQUENCE</scope>
    <source>
        <strain evidence="2">KCTC 23077</strain>
    </source>
</reference>
<keyword evidence="3" id="KW-1185">Reference proteome</keyword>
<accession>A0A918SYL9</accession>
<dbReference type="EMBL" id="BMYD01000002">
    <property type="protein sequence ID" value="GHA79522.1"/>
    <property type="molecule type" value="Genomic_DNA"/>
</dbReference>